<keyword evidence="3" id="KW-1185">Reference proteome</keyword>
<evidence type="ECO:0000313" key="2">
    <source>
        <dbReference type="EMBL" id="MFD2566527.1"/>
    </source>
</evidence>
<sequence length="146" mass="17823">MSRSIRIVVTIVLFGLLFLVRAYEMDLFYDPLIEYFQNDYLYKTIPEIDTWRLAVDMLFRYTLNTLISLGIIYMIFYNKKYVKFSGFLYMFAFMIMIIVFSLLLRTSFESGYLFPFYIRRFIVHPLFLIILLPAFFYHRKLVRKKN</sequence>
<evidence type="ECO:0000313" key="3">
    <source>
        <dbReference type="Proteomes" id="UP001597508"/>
    </source>
</evidence>
<dbReference type="EMBL" id="JBHULH010000001">
    <property type="protein sequence ID" value="MFD2566527.1"/>
    <property type="molecule type" value="Genomic_DNA"/>
</dbReference>
<gene>
    <name evidence="2" type="ORF">ACFSRZ_04035</name>
</gene>
<feature type="transmembrane region" description="Helical" evidence="1">
    <location>
        <begin position="84"/>
        <end position="104"/>
    </location>
</feature>
<feature type="transmembrane region" description="Helical" evidence="1">
    <location>
        <begin position="58"/>
        <end position="77"/>
    </location>
</feature>
<evidence type="ECO:0000256" key="1">
    <source>
        <dbReference type="SAM" id="Phobius"/>
    </source>
</evidence>
<dbReference type="RefSeq" id="WP_379665233.1">
    <property type="nucleotide sequence ID" value="NZ_JBHULH010000001.1"/>
</dbReference>
<keyword evidence="1" id="KW-0812">Transmembrane</keyword>
<name>A0ABW5LT37_9FLAO</name>
<organism evidence="2 3">
    <name type="scientific">Pseudotenacibaculum haliotis</name>
    <dbReference type="NCBI Taxonomy" id="1862138"/>
    <lineage>
        <taxon>Bacteria</taxon>
        <taxon>Pseudomonadati</taxon>
        <taxon>Bacteroidota</taxon>
        <taxon>Flavobacteriia</taxon>
        <taxon>Flavobacteriales</taxon>
        <taxon>Flavobacteriaceae</taxon>
        <taxon>Pseudotenacibaculum</taxon>
    </lineage>
</organism>
<accession>A0ABW5LT37</accession>
<dbReference type="Proteomes" id="UP001597508">
    <property type="component" value="Unassembled WGS sequence"/>
</dbReference>
<reference evidence="3" key="1">
    <citation type="journal article" date="2019" name="Int. J. Syst. Evol. Microbiol.">
        <title>The Global Catalogue of Microorganisms (GCM) 10K type strain sequencing project: providing services to taxonomists for standard genome sequencing and annotation.</title>
        <authorList>
            <consortium name="The Broad Institute Genomics Platform"/>
            <consortium name="The Broad Institute Genome Sequencing Center for Infectious Disease"/>
            <person name="Wu L."/>
            <person name="Ma J."/>
        </authorList>
    </citation>
    <scope>NUCLEOTIDE SEQUENCE [LARGE SCALE GENOMIC DNA]</scope>
    <source>
        <strain evidence="3">KCTC 52127</strain>
    </source>
</reference>
<protein>
    <submittedName>
        <fullName evidence="2">Exosortase F system-associated protein</fullName>
    </submittedName>
</protein>
<keyword evidence="1" id="KW-0472">Membrane</keyword>
<comment type="caution">
    <text evidence="2">The sequence shown here is derived from an EMBL/GenBank/DDBJ whole genome shotgun (WGS) entry which is preliminary data.</text>
</comment>
<feature type="transmembrane region" description="Helical" evidence="1">
    <location>
        <begin position="116"/>
        <end position="137"/>
    </location>
</feature>
<proteinExistence type="predicted"/>
<keyword evidence="1" id="KW-1133">Transmembrane helix</keyword>
<dbReference type="InterPro" id="IPR026414">
    <property type="entry name" value="ExosoTase_F-assoc_memb"/>
</dbReference>
<dbReference type="NCBIfam" id="TIGR04127">
    <property type="entry name" value="flavo_near_exo"/>
    <property type="match status" value="1"/>
</dbReference>